<proteinExistence type="predicted"/>
<dbReference type="HOGENOM" id="CLU_2562718_0_0_1"/>
<dbReference type="EnsemblPlants" id="KQL17121">
    <property type="protein sequence ID" value="KQL17121"/>
    <property type="gene ID" value="SETIT_023835mg"/>
</dbReference>
<dbReference type="EMBL" id="AGNK02002111">
    <property type="status" value="NOT_ANNOTATED_CDS"/>
    <property type="molecule type" value="Genomic_DNA"/>
</dbReference>
<protein>
    <submittedName>
        <fullName evidence="1">Uncharacterized protein</fullName>
    </submittedName>
</protein>
<dbReference type="InParanoid" id="K3ZBB4"/>
<sequence length="82" mass="9827">MLKHPFLLHMPRHLFLKAPLRILQRNYLILQTDYHRGRGVVLIIQFSVLFSNSFQFLLKLNFGCFNVLNLTCFTMLFKRQKS</sequence>
<accession>K3ZBB4</accession>
<dbReference type="Gramene" id="KQL17121">
    <property type="protein sequence ID" value="KQL17121"/>
    <property type="gene ID" value="SETIT_023835mg"/>
</dbReference>
<evidence type="ECO:0000313" key="2">
    <source>
        <dbReference type="Proteomes" id="UP000004995"/>
    </source>
</evidence>
<name>K3ZBB4_SETIT</name>
<dbReference type="AlphaFoldDB" id="K3ZBB4"/>
<organism evidence="1 2">
    <name type="scientific">Setaria italica</name>
    <name type="common">Foxtail millet</name>
    <name type="synonym">Panicum italicum</name>
    <dbReference type="NCBI Taxonomy" id="4555"/>
    <lineage>
        <taxon>Eukaryota</taxon>
        <taxon>Viridiplantae</taxon>
        <taxon>Streptophyta</taxon>
        <taxon>Embryophyta</taxon>
        <taxon>Tracheophyta</taxon>
        <taxon>Spermatophyta</taxon>
        <taxon>Magnoliopsida</taxon>
        <taxon>Liliopsida</taxon>
        <taxon>Poales</taxon>
        <taxon>Poaceae</taxon>
        <taxon>PACMAD clade</taxon>
        <taxon>Panicoideae</taxon>
        <taxon>Panicodae</taxon>
        <taxon>Paniceae</taxon>
        <taxon>Cenchrinae</taxon>
        <taxon>Setaria</taxon>
    </lineage>
</organism>
<evidence type="ECO:0000313" key="1">
    <source>
        <dbReference type="EnsemblPlants" id="KQL17121"/>
    </source>
</evidence>
<keyword evidence="2" id="KW-1185">Reference proteome</keyword>
<reference evidence="2" key="1">
    <citation type="journal article" date="2012" name="Nat. Biotechnol.">
        <title>Reference genome sequence of the model plant Setaria.</title>
        <authorList>
            <person name="Bennetzen J.L."/>
            <person name="Schmutz J."/>
            <person name="Wang H."/>
            <person name="Percifield R."/>
            <person name="Hawkins J."/>
            <person name="Pontaroli A.C."/>
            <person name="Estep M."/>
            <person name="Feng L."/>
            <person name="Vaughn J.N."/>
            <person name="Grimwood J."/>
            <person name="Jenkins J."/>
            <person name="Barry K."/>
            <person name="Lindquist E."/>
            <person name="Hellsten U."/>
            <person name="Deshpande S."/>
            <person name="Wang X."/>
            <person name="Wu X."/>
            <person name="Mitros T."/>
            <person name="Triplett J."/>
            <person name="Yang X."/>
            <person name="Ye C.Y."/>
            <person name="Mauro-Herrera M."/>
            <person name="Wang L."/>
            <person name="Li P."/>
            <person name="Sharma M."/>
            <person name="Sharma R."/>
            <person name="Ronald P.C."/>
            <person name="Panaud O."/>
            <person name="Kellogg E.A."/>
            <person name="Brutnell T.P."/>
            <person name="Doust A.N."/>
            <person name="Tuskan G.A."/>
            <person name="Rokhsar D."/>
            <person name="Devos K.M."/>
        </authorList>
    </citation>
    <scope>NUCLEOTIDE SEQUENCE [LARGE SCALE GENOMIC DNA]</scope>
    <source>
        <strain evidence="2">cv. Yugu1</strain>
    </source>
</reference>
<dbReference type="Proteomes" id="UP000004995">
    <property type="component" value="Unassembled WGS sequence"/>
</dbReference>
<reference evidence="1" key="2">
    <citation type="submission" date="2018-08" db="UniProtKB">
        <authorList>
            <consortium name="EnsemblPlants"/>
        </authorList>
    </citation>
    <scope>IDENTIFICATION</scope>
    <source>
        <strain evidence="1">Yugu1</strain>
    </source>
</reference>